<evidence type="ECO:0000256" key="16">
    <source>
        <dbReference type="ARBA" id="ARBA00035717"/>
    </source>
</evidence>
<dbReference type="SMART" id="SM00278">
    <property type="entry name" value="HhH1"/>
    <property type="match status" value="3"/>
</dbReference>
<dbReference type="EC" id="2.7.7.7" evidence="3"/>
<dbReference type="InterPro" id="IPR003583">
    <property type="entry name" value="Hlx-hairpin-Hlx_DNA-bd_motif"/>
</dbReference>
<dbReference type="CDD" id="cd07436">
    <property type="entry name" value="PHP_PolX"/>
    <property type="match status" value="1"/>
</dbReference>
<comment type="cofactor">
    <cofactor evidence="1">
        <name>Mg(2+)</name>
        <dbReference type="ChEBI" id="CHEBI:18420"/>
    </cofactor>
</comment>
<dbReference type="SUPFAM" id="SSF47802">
    <property type="entry name" value="DNA polymerase beta, N-terminal domain-like"/>
    <property type="match status" value="1"/>
</dbReference>
<feature type="domain" description="DNA-directed DNA polymerase X" evidence="24">
    <location>
        <begin position="3"/>
        <end position="318"/>
    </location>
</feature>
<evidence type="ECO:0000256" key="15">
    <source>
        <dbReference type="ARBA" id="ARBA00023204"/>
    </source>
</evidence>
<evidence type="ECO:0000256" key="20">
    <source>
        <dbReference type="ARBA" id="ARBA00045548"/>
    </source>
</evidence>
<reference evidence="25 26" key="1">
    <citation type="submission" date="2022-08" db="EMBL/GenBank/DDBJ databases">
        <title>Reclassification of Massilia species as members of the genera Telluria, Duganella, Pseudoduganella, Mokoshia gen. nov. and Zemynaea gen. nov. using orthogonal and non-orthogonal genome-based approaches.</title>
        <authorList>
            <person name="Bowman J.P."/>
        </authorList>
    </citation>
    <scope>NUCLEOTIDE SEQUENCE [LARGE SCALE GENOMIC DNA]</scope>
    <source>
        <strain evidence="25 26">JCM 31606</strain>
    </source>
</reference>
<evidence type="ECO:0000259" key="22">
    <source>
        <dbReference type="SMART" id="SM00278"/>
    </source>
</evidence>
<dbReference type="EC" id="4.2.99.18" evidence="4"/>
<evidence type="ECO:0000313" key="25">
    <source>
        <dbReference type="EMBL" id="MCS0657912.1"/>
    </source>
</evidence>
<evidence type="ECO:0000259" key="23">
    <source>
        <dbReference type="SMART" id="SM00481"/>
    </source>
</evidence>
<dbReference type="InterPro" id="IPR047967">
    <property type="entry name" value="PolX_PHP"/>
</dbReference>
<dbReference type="InterPro" id="IPR050243">
    <property type="entry name" value="PHP_phosphatase"/>
</dbReference>
<evidence type="ECO:0000256" key="17">
    <source>
        <dbReference type="ARBA" id="ARBA00035726"/>
    </source>
</evidence>
<keyword evidence="13" id="KW-0239">DNA-directed DNA polymerase</keyword>
<evidence type="ECO:0000256" key="8">
    <source>
        <dbReference type="ARBA" id="ARBA00022679"/>
    </source>
</evidence>
<keyword evidence="25" id="KW-0540">Nuclease</keyword>
<evidence type="ECO:0000256" key="12">
    <source>
        <dbReference type="ARBA" id="ARBA00022843"/>
    </source>
</evidence>
<evidence type="ECO:0000256" key="7">
    <source>
        <dbReference type="ARBA" id="ARBA00022634"/>
    </source>
</evidence>
<dbReference type="InterPro" id="IPR043519">
    <property type="entry name" value="NT_sf"/>
</dbReference>
<feature type="domain" description="Helix-hairpin-helix DNA-binding motif class 1" evidence="22">
    <location>
        <begin position="54"/>
        <end position="73"/>
    </location>
</feature>
<evidence type="ECO:0000256" key="19">
    <source>
        <dbReference type="ARBA" id="ARBA00044678"/>
    </source>
</evidence>
<evidence type="ECO:0000313" key="26">
    <source>
        <dbReference type="Proteomes" id="UP001204621"/>
    </source>
</evidence>
<dbReference type="PANTHER" id="PTHR36928:SF1">
    <property type="entry name" value="PHOSPHATASE YCDX-RELATED"/>
    <property type="match status" value="1"/>
</dbReference>
<dbReference type="InterPro" id="IPR004013">
    <property type="entry name" value="PHP_dom"/>
</dbReference>
<dbReference type="InterPro" id="IPR037160">
    <property type="entry name" value="DNA_Pol_thumb_sf"/>
</dbReference>
<feature type="domain" description="Polymerase/histidinol phosphatase N-terminal" evidence="23">
    <location>
        <begin position="342"/>
        <end position="419"/>
    </location>
</feature>
<evidence type="ECO:0000256" key="9">
    <source>
        <dbReference type="ARBA" id="ARBA00022695"/>
    </source>
</evidence>
<dbReference type="InterPro" id="IPR002054">
    <property type="entry name" value="DNA-dir_DNA_pol_X"/>
</dbReference>
<dbReference type="GO" id="GO:0004527">
    <property type="term" value="F:exonuclease activity"/>
    <property type="evidence" value="ECO:0007669"/>
    <property type="project" value="UniProtKB-KW"/>
</dbReference>
<keyword evidence="25" id="KW-0269">Exonuclease</keyword>
<dbReference type="SUPFAM" id="SSF158702">
    <property type="entry name" value="Sec63 N-terminal domain-like"/>
    <property type="match status" value="1"/>
</dbReference>
<evidence type="ECO:0000256" key="21">
    <source>
        <dbReference type="ARBA" id="ARBA00049244"/>
    </source>
</evidence>
<dbReference type="Gene3D" id="1.10.150.20">
    <property type="entry name" value="5' to 3' exonuclease, C-terminal subdomain"/>
    <property type="match status" value="1"/>
</dbReference>
<dbReference type="Gene3D" id="3.30.460.10">
    <property type="entry name" value="Beta Polymerase, domain 2"/>
    <property type="match status" value="1"/>
</dbReference>
<gene>
    <name evidence="25" type="primary">polX</name>
    <name evidence="25" type="ORF">NX778_07545</name>
</gene>
<organism evidence="25 26">
    <name type="scientific">Massilia terrae</name>
    <dbReference type="NCBI Taxonomy" id="1811224"/>
    <lineage>
        <taxon>Bacteria</taxon>
        <taxon>Pseudomonadati</taxon>
        <taxon>Pseudomonadota</taxon>
        <taxon>Betaproteobacteria</taxon>
        <taxon>Burkholderiales</taxon>
        <taxon>Oxalobacteraceae</taxon>
        <taxon>Telluria group</taxon>
        <taxon>Massilia</taxon>
    </lineage>
</organism>
<evidence type="ECO:0000256" key="10">
    <source>
        <dbReference type="ARBA" id="ARBA00022705"/>
    </source>
</evidence>
<comment type="caution">
    <text evidence="25">The sequence shown here is derived from an EMBL/GenBank/DDBJ whole genome shotgun (WGS) entry which is preliminary data.</text>
</comment>
<dbReference type="PRINTS" id="PR00870">
    <property type="entry name" value="DNAPOLXBETA"/>
</dbReference>
<comment type="catalytic activity">
    <reaction evidence="19">
        <text>a 5'-end 2'-deoxyribose-2'-deoxyribonucleotide-DNA = (2E,4S)-4-hydroxypenten-2-al-5-phosphate + a 5'-end 5'-phospho-2'-deoxyribonucleoside-DNA + H(+)</text>
        <dbReference type="Rhea" id="RHEA:76255"/>
        <dbReference type="Rhea" id="RHEA-COMP:13180"/>
        <dbReference type="Rhea" id="RHEA-COMP:18657"/>
        <dbReference type="ChEBI" id="CHEBI:15378"/>
        <dbReference type="ChEBI" id="CHEBI:136412"/>
        <dbReference type="ChEBI" id="CHEBI:195194"/>
        <dbReference type="ChEBI" id="CHEBI:195195"/>
    </reaction>
</comment>
<evidence type="ECO:0000259" key="24">
    <source>
        <dbReference type="SMART" id="SM00483"/>
    </source>
</evidence>
<evidence type="ECO:0000256" key="14">
    <source>
        <dbReference type="ARBA" id="ARBA00023053"/>
    </source>
</evidence>
<dbReference type="RefSeq" id="WP_258811109.1">
    <property type="nucleotide sequence ID" value="NZ_JANUGU010000002.1"/>
</dbReference>
<name>A0ABT2CVB7_9BURK</name>
<dbReference type="Pfam" id="PF02811">
    <property type="entry name" value="PHP"/>
    <property type="match status" value="1"/>
</dbReference>
<dbReference type="CDD" id="cd00141">
    <property type="entry name" value="NT_POLXc"/>
    <property type="match status" value="1"/>
</dbReference>
<evidence type="ECO:0000256" key="13">
    <source>
        <dbReference type="ARBA" id="ARBA00022932"/>
    </source>
</evidence>
<comment type="catalytic activity">
    <reaction evidence="21">
        <text>DNA(n) + a 2'-deoxyribonucleoside 5'-triphosphate = DNA(n+1) + diphosphate</text>
        <dbReference type="Rhea" id="RHEA:22508"/>
        <dbReference type="Rhea" id="RHEA-COMP:17339"/>
        <dbReference type="Rhea" id="RHEA-COMP:17340"/>
        <dbReference type="ChEBI" id="CHEBI:33019"/>
        <dbReference type="ChEBI" id="CHEBI:61560"/>
        <dbReference type="ChEBI" id="CHEBI:173112"/>
        <dbReference type="EC" id="2.7.7.7"/>
    </reaction>
</comment>
<keyword evidence="9" id="KW-0548">Nucleotidyltransferase</keyword>
<keyword evidence="12" id="KW-0832">Ubl conjugation</keyword>
<dbReference type="SMART" id="SM00483">
    <property type="entry name" value="POLXc"/>
    <property type="match status" value="1"/>
</dbReference>
<dbReference type="InterPro" id="IPR010996">
    <property type="entry name" value="HHH_MUS81"/>
</dbReference>
<dbReference type="PIRSF" id="PIRSF005047">
    <property type="entry name" value="UCP005047_YshC"/>
    <property type="match status" value="1"/>
</dbReference>
<dbReference type="SUPFAM" id="SSF89550">
    <property type="entry name" value="PHP domain-like"/>
    <property type="match status" value="1"/>
</dbReference>
<dbReference type="InterPro" id="IPR029398">
    <property type="entry name" value="PolB_thumb"/>
</dbReference>
<keyword evidence="25" id="KW-0378">Hydrolase</keyword>
<dbReference type="InterPro" id="IPR027421">
    <property type="entry name" value="DNA_pol_lamdba_lyase_dom_sf"/>
</dbReference>
<keyword evidence="8" id="KW-0808">Transferase</keyword>
<dbReference type="Pfam" id="PF14791">
    <property type="entry name" value="DNA_pol_B_thumb"/>
    <property type="match status" value="1"/>
</dbReference>
<protein>
    <recommendedName>
        <fullName evidence="5">DNA polymerase beta</fullName>
        <ecNumber evidence="3">2.7.7.7</ecNumber>
        <ecNumber evidence="4">4.2.99.18</ecNumber>
    </recommendedName>
    <alternativeName>
        <fullName evidence="16">5'-deoxyribose-phosphate lyase</fullName>
    </alternativeName>
    <alternativeName>
        <fullName evidence="17">AP lyase</fullName>
    </alternativeName>
</protein>
<dbReference type="InterPro" id="IPR022311">
    <property type="entry name" value="PolX-like"/>
</dbReference>
<dbReference type="InterPro" id="IPR002008">
    <property type="entry name" value="DNA_pol_X_beta-like"/>
</dbReference>
<keyword evidence="15" id="KW-0234">DNA repair</keyword>
<sequence length="577" mass="63693">MHIHNSDIARVFGEIADLLEIENGNPFQIRAYRNAARTVETLGPDIEDLLDEGRDLDELPGIGKDLAGKISEIVHGGGTCALREQLRGELPPEIEKLLRIPGLGPKRVKLLYDERGIHTPEQLLRAAQEGQLRTIRGLGEKAEQKILEAVQAQLSKTQRYSIATAAQIVEPLLAYLARHPAVIRVEAAGSFRRMKETVGDGDVVAASMRMAEVTAHFVAYGEVRRVISHGPTRASVELGELAMQVDLRVVEPASYGAAMHYFTGSKAHNIEVRTLALKRGLKINEYGVYAGEERIAGETEESVFASVGLPFIAPELRENRGEIEAAREGHLPVLVSVKQLKGDLHSHTRASDGRDALREMAEAARRRGLSYLGVTDHARHGGRSVDADALARQADEIDLLNEEMAGFTLLKGVEVDILEDGSLDLPDAVLARLDYAIASVHDWSGLTREQQTARIMRAMDHPSVAILGHPTGRLLFERSPNVLDIERVIRHAHDCGCALELDAQPMRLDLNDIHCRMAKDMGAMVVIDADAHKVEDFDDIRFGVGQGRRGWLEAGDVLNTRSLAQVRAFFRRKRRTH</sequence>
<feature type="domain" description="Helix-hairpin-helix DNA-binding motif class 1" evidence="22">
    <location>
        <begin position="95"/>
        <end position="114"/>
    </location>
</feature>
<dbReference type="SUPFAM" id="SSF81301">
    <property type="entry name" value="Nucleotidyltransferase"/>
    <property type="match status" value="1"/>
</dbReference>
<dbReference type="Gene3D" id="3.30.210.10">
    <property type="entry name" value="DNA polymerase, thumb domain"/>
    <property type="match status" value="1"/>
</dbReference>
<evidence type="ECO:0000256" key="1">
    <source>
        <dbReference type="ARBA" id="ARBA00001946"/>
    </source>
</evidence>
<dbReference type="Pfam" id="PF14520">
    <property type="entry name" value="HHH_5"/>
    <property type="match status" value="1"/>
</dbReference>
<dbReference type="InterPro" id="IPR003141">
    <property type="entry name" value="Pol/His_phosphatase_N"/>
</dbReference>
<dbReference type="Gene3D" id="1.10.150.110">
    <property type="entry name" value="DNA polymerase beta, N-terminal domain-like"/>
    <property type="match status" value="1"/>
</dbReference>
<evidence type="ECO:0000256" key="11">
    <source>
        <dbReference type="ARBA" id="ARBA00022763"/>
    </source>
</evidence>
<keyword evidence="7" id="KW-0237">DNA synthesis</keyword>
<keyword evidence="6" id="KW-0488">Methylation</keyword>
<comment type="subcellular location">
    <subcellularLocation>
        <location evidence="2">Cytoplasm</location>
    </subcellularLocation>
</comment>
<comment type="function">
    <text evidence="20">Repair polymerase that plays a key role in base-excision repair. During this process, the damaged base is excised by specific DNA glycosylases, the DNA backbone is nicked at the abasic site by an apurinic/apyrimidic (AP) endonuclease, and POLB removes 5'-deoxyribose-phosphate from the preincised AP site acting as a 5'-deoxyribose-phosphate lyase (5'-dRP lyase); through its DNA polymerase activity, it adds one nucleotide to the 3' end of the arising single-nucleotide gap. Conducts 'gap-filling' DNA synthesis in a stepwise distributive fashion rather than in a processive fashion as for other DNA polymerases. It is also able to cleave sugar-phosphate bonds 3' to an intact AP site, acting as an AP lyase.</text>
</comment>
<keyword evidence="10" id="KW-0235">DNA replication</keyword>
<evidence type="ECO:0000256" key="5">
    <source>
        <dbReference type="ARBA" id="ARBA00020020"/>
    </source>
</evidence>
<comment type="catalytic activity">
    <reaction evidence="18">
        <text>2'-deoxyribonucleotide-(2'-deoxyribose 5'-phosphate)-2'-deoxyribonucleotide-DNA = a 3'-end 2'-deoxyribonucleotide-(2,3-dehydro-2,3-deoxyribose 5'-phosphate)-DNA + a 5'-end 5'-phospho-2'-deoxyribonucleoside-DNA + H(+)</text>
        <dbReference type="Rhea" id="RHEA:66592"/>
        <dbReference type="Rhea" id="RHEA-COMP:13180"/>
        <dbReference type="Rhea" id="RHEA-COMP:16897"/>
        <dbReference type="Rhea" id="RHEA-COMP:17067"/>
        <dbReference type="ChEBI" id="CHEBI:15378"/>
        <dbReference type="ChEBI" id="CHEBI:136412"/>
        <dbReference type="ChEBI" id="CHEBI:157695"/>
        <dbReference type="ChEBI" id="CHEBI:167181"/>
        <dbReference type="EC" id="4.2.99.18"/>
    </reaction>
</comment>
<keyword evidence="26" id="KW-1185">Reference proteome</keyword>
<proteinExistence type="predicted"/>
<evidence type="ECO:0000256" key="18">
    <source>
        <dbReference type="ARBA" id="ARBA00044632"/>
    </source>
</evidence>
<dbReference type="Pfam" id="PF14716">
    <property type="entry name" value="HHH_8"/>
    <property type="match status" value="1"/>
</dbReference>
<dbReference type="PANTHER" id="PTHR36928">
    <property type="entry name" value="PHOSPHATASE YCDX-RELATED"/>
    <property type="match status" value="1"/>
</dbReference>
<dbReference type="InterPro" id="IPR016195">
    <property type="entry name" value="Pol/histidinol_Pase-like"/>
</dbReference>
<dbReference type="Gene3D" id="3.20.20.140">
    <property type="entry name" value="Metal-dependent hydrolases"/>
    <property type="match status" value="1"/>
</dbReference>
<evidence type="ECO:0000256" key="2">
    <source>
        <dbReference type="ARBA" id="ARBA00004496"/>
    </source>
</evidence>
<keyword evidence="14" id="KW-0915">Sodium</keyword>
<dbReference type="Proteomes" id="UP001204621">
    <property type="component" value="Unassembled WGS sequence"/>
</dbReference>
<keyword evidence="11" id="KW-0227">DNA damage</keyword>
<dbReference type="EMBL" id="JANUGU010000002">
    <property type="protein sequence ID" value="MCS0657912.1"/>
    <property type="molecule type" value="Genomic_DNA"/>
</dbReference>
<evidence type="ECO:0000256" key="3">
    <source>
        <dbReference type="ARBA" id="ARBA00012417"/>
    </source>
</evidence>
<evidence type="ECO:0000256" key="4">
    <source>
        <dbReference type="ARBA" id="ARBA00012720"/>
    </source>
</evidence>
<dbReference type="SMART" id="SM00481">
    <property type="entry name" value="POLIIIAc"/>
    <property type="match status" value="1"/>
</dbReference>
<feature type="domain" description="Helix-hairpin-helix DNA-binding motif class 1" evidence="22">
    <location>
        <begin position="130"/>
        <end position="149"/>
    </location>
</feature>
<dbReference type="NCBIfam" id="NF006375">
    <property type="entry name" value="PRK08609.1"/>
    <property type="match status" value="1"/>
</dbReference>
<accession>A0ABT2CVB7</accession>
<evidence type="ECO:0000256" key="6">
    <source>
        <dbReference type="ARBA" id="ARBA00022481"/>
    </source>
</evidence>